<dbReference type="InterPro" id="IPR036527">
    <property type="entry name" value="SCP2_sterol-bd_dom_sf"/>
</dbReference>
<name>A0A9R1U4T3_9HYME</name>
<keyword evidence="7" id="KW-0576">Peroxisome</keyword>
<dbReference type="AlphaFoldDB" id="A0A9R1U4T3"/>
<dbReference type="PANTHER" id="PTHR42808">
    <property type="entry name" value="HYDROXYSTEROID DEHYDROGENASE-LIKE PROTEIN 2"/>
    <property type="match status" value="1"/>
</dbReference>
<dbReference type="GeneID" id="105269166"/>
<evidence type="ECO:0000256" key="3">
    <source>
        <dbReference type="ARBA" id="ARBA00006484"/>
    </source>
</evidence>
<dbReference type="Pfam" id="PF00106">
    <property type="entry name" value="adh_short"/>
    <property type="match status" value="1"/>
</dbReference>
<dbReference type="InterPro" id="IPR051935">
    <property type="entry name" value="HSDL2"/>
</dbReference>
<comment type="similarity">
    <text evidence="3">Belongs to the short-chain dehydrogenases/reductases (SDR) family.</text>
</comment>
<dbReference type="Gene3D" id="3.40.50.720">
    <property type="entry name" value="NAD(P)-binding Rossmann-like Domain"/>
    <property type="match status" value="1"/>
</dbReference>
<evidence type="ECO:0000256" key="4">
    <source>
        <dbReference type="ARBA" id="ARBA00022857"/>
    </source>
</evidence>
<dbReference type="CDD" id="cd09762">
    <property type="entry name" value="HSDL2_SDR_c"/>
    <property type="match status" value="1"/>
</dbReference>
<dbReference type="FunFam" id="3.40.50.720:FF:000301">
    <property type="entry name" value="Hydroxysteroid dehydrogenase like 2"/>
    <property type="match status" value="1"/>
</dbReference>
<accession>A0A9R1U4T3</accession>
<dbReference type="InterPro" id="IPR002347">
    <property type="entry name" value="SDR_fam"/>
</dbReference>
<comment type="subcellular location">
    <subcellularLocation>
        <location evidence="1">Mitochondrion</location>
    </subcellularLocation>
    <subcellularLocation>
        <location evidence="2">Peroxisome</location>
    </subcellularLocation>
</comment>
<keyword evidence="10" id="KW-1185">Reference proteome</keyword>
<evidence type="ECO:0000259" key="9">
    <source>
        <dbReference type="Pfam" id="PF02036"/>
    </source>
</evidence>
<dbReference type="GO" id="GO:0016491">
    <property type="term" value="F:oxidoreductase activity"/>
    <property type="evidence" value="ECO:0007669"/>
    <property type="project" value="UniProtKB-KW"/>
</dbReference>
<evidence type="ECO:0000256" key="5">
    <source>
        <dbReference type="ARBA" id="ARBA00023002"/>
    </source>
</evidence>
<gene>
    <name evidence="11" type="primary">Hsdl2</name>
</gene>
<evidence type="ECO:0000256" key="6">
    <source>
        <dbReference type="ARBA" id="ARBA00023128"/>
    </source>
</evidence>
<proteinExistence type="inferred from homology"/>
<protein>
    <recommendedName>
        <fullName evidence="8">Hydroxysteroid dehydrogenase-like protein 2</fullName>
    </recommendedName>
</protein>
<keyword evidence="6" id="KW-0496">Mitochondrion</keyword>
<dbReference type="InterPro" id="IPR036291">
    <property type="entry name" value="NAD(P)-bd_dom_sf"/>
</dbReference>
<dbReference type="OrthoDB" id="5327538at2759"/>
<organism evidence="10 11">
    <name type="scientific">Fopius arisanus</name>
    <dbReference type="NCBI Taxonomy" id="64838"/>
    <lineage>
        <taxon>Eukaryota</taxon>
        <taxon>Metazoa</taxon>
        <taxon>Ecdysozoa</taxon>
        <taxon>Arthropoda</taxon>
        <taxon>Hexapoda</taxon>
        <taxon>Insecta</taxon>
        <taxon>Pterygota</taxon>
        <taxon>Neoptera</taxon>
        <taxon>Endopterygota</taxon>
        <taxon>Hymenoptera</taxon>
        <taxon>Apocrita</taxon>
        <taxon>Ichneumonoidea</taxon>
        <taxon>Braconidae</taxon>
        <taxon>Opiinae</taxon>
        <taxon>Fopius</taxon>
    </lineage>
</organism>
<dbReference type="Gene3D" id="3.30.1050.10">
    <property type="entry name" value="SCP2 sterol-binding domain"/>
    <property type="match status" value="1"/>
</dbReference>
<evidence type="ECO:0000256" key="7">
    <source>
        <dbReference type="ARBA" id="ARBA00023140"/>
    </source>
</evidence>
<evidence type="ECO:0000256" key="1">
    <source>
        <dbReference type="ARBA" id="ARBA00004173"/>
    </source>
</evidence>
<dbReference type="CTD" id="84263"/>
<dbReference type="Proteomes" id="UP000694866">
    <property type="component" value="Unplaced"/>
</dbReference>
<dbReference type="NCBIfam" id="NF006133">
    <property type="entry name" value="PRK08278.1"/>
    <property type="match status" value="1"/>
</dbReference>
<dbReference type="KEGG" id="fas:105269166"/>
<keyword evidence="5" id="KW-0560">Oxidoreductase</keyword>
<evidence type="ECO:0000256" key="8">
    <source>
        <dbReference type="ARBA" id="ARBA00040243"/>
    </source>
</evidence>
<feature type="domain" description="SCP2" evidence="9">
    <location>
        <begin position="309"/>
        <end position="402"/>
    </location>
</feature>
<evidence type="ECO:0000313" key="10">
    <source>
        <dbReference type="Proteomes" id="UP000694866"/>
    </source>
</evidence>
<reference evidence="11" key="1">
    <citation type="submission" date="2025-08" db="UniProtKB">
        <authorList>
            <consortium name="RefSeq"/>
        </authorList>
    </citation>
    <scope>IDENTIFICATION</scope>
    <source>
        <strain evidence="11">USDA-PBARC FA_bdor</strain>
        <tissue evidence="11">Whole organism</tissue>
    </source>
</reference>
<keyword evidence="4" id="KW-0521">NADP</keyword>
<dbReference type="GO" id="GO:0005739">
    <property type="term" value="C:mitochondrion"/>
    <property type="evidence" value="ECO:0007669"/>
    <property type="project" value="UniProtKB-SubCell"/>
</dbReference>
<dbReference type="SUPFAM" id="SSF51735">
    <property type="entry name" value="NAD(P)-binding Rossmann-fold domains"/>
    <property type="match status" value="1"/>
</dbReference>
<dbReference type="PRINTS" id="PR00081">
    <property type="entry name" value="GDHRDH"/>
</dbReference>
<dbReference type="Pfam" id="PF02036">
    <property type="entry name" value="SCP2"/>
    <property type="match status" value="1"/>
</dbReference>
<evidence type="ECO:0000256" key="2">
    <source>
        <dbReference type="ARBA" id="ARBA00004275"/>
    </source>
</evidence>
<evidence type="ECO:0000313" key="11">
    <source>
        <dbReference type="RefSeq" id="XP_011307508.1"/>
    </source>
</evidence>
<dbReference type="SUPFAM" id="SSF55718">
    <property type="entry name" value="SCP-like"/>
    <property type="match status" value="1"/>
</dbReference>
<dbReference type="RefSeq" id="XP_011307508.1">
    <property type="nucleotide sequence ID" value="XM_011309206.1"/>
</dbReference>
<dbReference type="GO" id="GO:0005777">
    <property type="term" value="C:peroxisome"/>
    <property type="evidence" value="ECO:0007669"/>
    <property type="project" value="UniProtKB-SubCell"/>
</dbReference>
<sequence>MLKNTGKLAGKTLFITGASRGIGKTIALKAAQDGANIVICAKTAEPHPKLPGTIYTVATEVEQAGGKALPCVMDVRFETQVSVAVDEAVKTFGGIDIVINNASAISLTPTNSTDMKRYDLMNQVNSRGTFLVSKTCLPHLLKSKNPHILNLSPPLNLNPRWFSSHLAYTMAKYGMSFSVLGMSEEFKDDGIAVNALWPRTAIHTAAIEMLTGKESWNYSRKPEIVADAAYAIITKDSRSFTGKFMIDDMVLKEEGITDLTPYACNPEYKDRLILDLFLDEDIPQQSDKSPSENKSTGDRNVEVLFKAIEANISPELVKNIGAIYQFNMTGAQKGTWFLDLKNGNGGFGKGTSNTPADVTLTMESANFFDIFTGKMKPATAFLMGKMKIDGNLHIAMKLEKLMTSLRAKM</sequence>
<dbReference type="PANTHER" id="PTHR42808:SF3">
    <property type="entry name" value="HYDROXYSTEROID DEHYDROGENASE-LIKE PROTEIN 2"/>
    <property type="match status" value="1"/>
</dbReference>
<dbReference type="InterPro" id="IPR003033">
    <property type="entry name" value="SCP2_sterol-bd_dom"/>
</dbReference>